<comment type="caution">
    <text evidence="1">The sequence shown here is derived from an EMBL/GenBank/DDBJ whole genome shotgun (WGS) entry which is preliminary data.</text>
</comment>
<sequence length="171" mass="19521">MLGQTFHSFPGKLSTSFESDVFDWDTRSAFNPVRQDIKGRSSEELCRAFPKHLLREIQPVLKTGHGLLEARVRPQLESVSACLDTLIIVSDVDEEYQGQQLLDVIADLPAPFRDNNKQLKRSGYYVQKAFADNGTLAGVNLTEIGVHGWKMDKFKFLPQVSRAWRMRPEKR</sequence>
<organism evidence="1 2">
    <name type="scientific">Friedmanniomyces simplex</name>
    <dbReference type="NCBI Taxonomy" id="329884"/>
    <lineage>
        <taxon>Eukaryota</taxon>
        <taxon>Fungi</taxon>
        <taxon>Dikarya</taxon>
        <taxon>Ascomycota</taxon>
        <taxon>Pezizomycotina</taxon>
        <taxon>Dothideomycetes</taxon>
        <taxon>Dothideomycetidae</taxon>
        <taxon>Mycosphaerellales</taxon>
        <taxon>Teratosphaeriaceae</taxon>
        <taxon>Friedmanniomyces</taxon>
    </lineage>
</organism>
<evidence type="ECO:0000313" key="1">
    <source>
        <dbReference type="EMBL" id="TKA46321.1"/>
    </source>
</evidence>
<reference evidence="1 2" key="1">
    <citation type="submission" date="2017-03" db="EMBL/GenBank/DDBJ databases">
        <title>Genomes of endolithic fungi from Antarctica.</title>
        <authorList>
            <person name="Coleine C."/>
            <person name="Masonjones S."/>
            <person name="Stajich J.E."/>
        </authorList>
    </citation>
    <scope>NUCLEOTIDE SEQUENCE [LARGE SCALE GENOMIC DNA]</scope>
    <source>
        <strain evidence="1 2">CCFEE 5184</strain>
    </source>
</reference>
<protein>
    <submittedName>
        <fullName evidence="1">Uncharacterized protein</fullName>
    </submittedName>
</protein>
<proteinExistence type="predicted"/>
<accession>A0A4U0VBI2</accession>
<gene>
    <name evidence="1" type="ORF">B0A55_13270</name>
</gene>
<evidence type="ECO:0000313" key="2">
    <source>
        <dbReference type="Proteomes" id="UP000309340"/>
    </source>
</evidence>
<feature type="non-terminal residue" evidence="1">
    <location>
        <position position="171"/>
    </location>
</feature>
<dbReference type="EMBL" id="NAJQ01002254">
    <property type="protein sequence ID" value="TKA46321.1"/>
    <property type="molecule type" value="Genomic_DNA"/>
</dbReference>
<keyword evidence="2" id="KW-1185">Reference proteome</keyword>
<dbReference type="AlphaFoldDB" id="A0A4U0VBI2"/>
<name>A0A4U0VBI2_9PEZI</name>
<dbReference type="OrthoDB" id="414175at2759"/>
<dbReference type="Proteomes" id="UP000309340">
    <property type="component" value="Unassembled WGS sequence"/>
</dbReference>